<dbReference type="PANTHER" id="PTHR14021:SF15">
    <property type="entry name" value="IRON-SULFUR CLUSTER CO-CHAPERONE PROTEIN HSCB"/>
    <property type="match status" value="1"/>
</dbReference>
<dbReference type="InterPro" id="IPR036386">
    <property type="entry name" value="HscB_C_sf"/>
</dbReference>
<comment type="caution">
    <text evidence="4">The sequence shown here is derived from an EMBL/GenBank/DDBJ whole genome shotgun (WGS) entry which is preliminary data.</text>
</comment>
<organism evidence="4 5">
    <name type="scientific">Cotesia glomerata</name>
    <name type="common">Lepidopteran parasitic wasp</name>
    <name type="synonym">Apanteles glomeratus</name>
    <dbReference type="NCBI Taxonomy" id="32391"/>
    <lineage>
        <taxon>Eukaryota</taxon>
        <taxon>Metazoa</taxon>
        <taxon>Ecdysozoa</taxon>
        <taxon>Arthropoda</taxon>
        <taxon>Hexapoda</taxon>
        <taxon>Insecta</taxon>
        <taxon>Pterygota</taxon>
        <taxon>Neoptera</taxon>
        <taxon>Endopterygota</taxon>
        <taxon>Hymenoptera</taxon>
        <taxon>Apocrita</taxon>
        <taxon>Ichneumonoidea</taxon>
        <taxon>Braconidae</taxon>
        <taxon>Microgastrinae</taxon>
        <taxon>Cotesia</taxon>
    </lineage>
</organism>
<dbReference type="InterPro" id="IPR009073">
    <property type="entry name" value="HscB_oligo_C"/>
</dbReference>
<evidence type="ECO:0000256" key="2">
    <source>
        <dbReference type="ARBA" id="ARBA00023186"/>
    </source>
</evidence>
<evidence type="ECO:0000313" key="4">
    <source>
        <dbReference type="EMBL" id="KAH0541029.1"/>
    </source>
</evidence>
<dbReference type="Gene3D" id="1.10.287.110">
    <property type="entry name" value="DnaJ domain"/>
    <property type="match status" value="1"/>
</dbReference>
<dbReference type="SMART" id="SM00271">
    <property type="entry name" value="DnaJ"/>
    <property type="match status" value="1"/>
</dbReference>
<dbReference type="SUPFAM" id="SSF47144">
    <property type="entry name" value="HSC20 (HSCB), C-terminal oligomerisation domain"/>
    <property type="match status" value="1"/>
</dbReference>
<evidence type="ECO:0000259" key="3">
    <source>
        <dbReference type="PROSITE" id="PS50076"/>
    </source>
</evidence>
<dbReference type="EMBL" id="JAHXZJ010002609">
    <property type="protein sequence ID" value="KAH0541029.1"/>
    <property type="molecule type" value="Genomic_DNA"/>
</dbReference>
<dbReference type="CDD" id="cd06257">
    <property type="entry name" value="DnaJ"/>
    <property type="match status" value="1"/>
</dbReference>
<dbReference type="GO" id="GO:0051259">
    <property type="term" value="P:protein complex oligomerization"/>
    <property type="evidence" value="ECO:0007669"/>
    <property type="project" value="InterPro"/>
</dbReference>
<keyword evidence="2" id="KW-0143">Chaperone</keyword>
<accession>A0AAV7I5E9</accession>
<dbReference type="Gene3D" id="1.20.1280.20">
    <property type="entry name" value="HscB, C-terminal domain"/>
    <property type="match status" value="1"/>
</dbReference>
<dbReference type="InterPro" id="IPR001623">
    <property type="entry name" value="DnaJ_domain"/>
</dbReference>
<dbReference type="GO" id="GO:0005739">
    <property type="term" value="C:mitochondrion"/>
    <property type="evidence" value="ECO:0007669"/>
    <property type="project" value="TreeGrafter"/>
</dbReference>
<dbReference type="PANTHER" id="PTHR14021">
    <property type="entry name" value="IRON-SULFUR CLUSTER CO-CHAPERONE PROTEIN HSCB"/>
    <property type="match status" value="1"/>
</dbReference>
<protein>
    <recommendedName>
        <fullName evidence="3">J domain-containing protein</fullName>
    </recommendedName>
</protein>
<dbReference type="NCBIfam" id="TIGR00714">
    <property type="entry name" value="hscB"/>
    <property type="match status" value="1"/>
</dbReference>
<dbReference type="InterPro" id="IPR004640">
    <property type="entry name" value="HscB"/>
</dbReference>
<dbReference type="Pfam" id="PF00226">
    <property type="entry name" value="DnaJ"/>
    <property type="match status" value="1"/>
</dbReference>
<dbReference type="GO" id="GO:0044571">
    <property type="term" value="P:[2Fe-2S] cluster assembly"/>
    <property type="evidence" value="ECO:0007669"/>
    <property type="project" value="InterPro"/>
</dbReference>
<dbReference type="PROSITE" id="PS50076">
    <property type="entry name" value="DNAJ_2"/>
    <property type="match status" value="1"/>
</dbReference>
<reference evidence="4 5" key="1">
    <citation type="journal article" date="2021" name="J. Hered.">
        <title>A chromosome-level genome assembly of the parasitoid wasp, Cotesia glomerata (Hymenoptera: Braconidae).</title>
        <authorList>
            <person name="Pinto B.J."/>
            <person name="Weis J.J."/>
            <person name="Gamble T."/>
            <person name="Ode P.J."/>
            <person name="Paul R."/>
            <person name="Zaspel J.M."/>
        </authorList>
    </citation>
    <scope>NUCLEOTIDE SEQUENCE [LARGE SCALE GENOMIC DNA]</scope>
    <source>
        <strain evidence="4">CgM1</strain>
    </source>
</reference>
<dbReference type="InterPro" id="IPR036869">
    <property type="entry name" value="J_dom_sf"/>
</dbReference>
<keyword evidence="5" id="KW-1185">Reference proteome</keyword>
<dbReference type="Proteomes" id="UP000826195">
    <property type="component" value="Unassembled WGS sequence"/>
</dbReference>
<dbReference type="GO" id="GO:0051087">
    <property type="term" value="F:protein-folding chaperone binding"/>
    <property type="evidence" value="ECO:0007669"/>
    <property type="project" value="InterPro"/>
</dbReference>
<name>A0AAV7I5E9_COTGL</name>
<sequence>MGLRLVYSLVRPANFARVWSTTNCQRIHAVWAKKDIDLEYRFSPVSLYSSDVPKKCWQCNFPFKSEVFCKKCETVLKPPEEFDYFEILGIERKFDLDMTDVRQKYKQLQNKLHPDKLLNKPEKEQQYLKDMSGLVSNAYYTLLNPLHRGIYLLELNNLSVPEETVSIEPEFIMEIMERNEAIDDAGTDKDKIIKIIKENREILATLTNQLSEAFKTNDIDKVRYFLVKMKYFTSIDDRLKEIKDNLGIVT</sequence>
<proteinExistence type="inferred from homology"/>
<evidence type="ECO:0000256" key="1">
    <source>
        <dbReference type="ARBA" id="ARBA00010476"/>
    </source>
</evidence>
<gene>
    <name evidence="4" type="ORF">KQX54_020824</name>
</gene>
<dbReference type="SUPFAM" id="SSF46565">
    <property type="entry name" value="Chaperone J-domain"/>
    <property type="match status" value="1"/>
</dbReference>
<dbReference type="Pfam" id="PF07743">
    <property type="entry name" value="HSCB_C"/>
    <property type="match status" value="1"/>
</dbReference>
<feature type="domain" description="J" evidence="3">
    <location>
        <begin position="83"/>
        <end position="155"/>
    </location>
</feature>
<dbReference type="AlphaFoldDB" id="A0AAV7I5E9"/>
<comment type="similarity">
    <text evidence="1">Belongs to the HscB family.</text>
</comment>
<dbReference type="GO" id="GO:0001671">
    <property type="term" value="F:ATPase activator activity"/>
    <property type="evidence" value="ECO:0007669"/>
    <property type="project" value="InterPro"/>
</dbReference>
<evidence type="ECO:0000313" key="5">
    <source>
        <dbReference type="Proteomes" id="UP000826195"/>
    </source>
</evidence>